<dbReference type="eggNOG" id="COG3250">
    <property type="taxonomic scope" value="Bacteria"/>
</dbReference>
<organism evidence="4 5">
    <name type="scientific">Flavobacterium subsaxonicum WB 4.1-42 = DSM 21790</name>
    <dbReference type="NCBI Taxonomy" id="1121898"/>
    <lineage>
        <taxon>Bacteria</taxon>
        <taxon>Pseudomonadati</taxon>
        <taxon>Bacteroidota</taxon>
        <taxon>Flavobacteriia</taxon>
        <taxon>Flavobacteriales</taxon>
        <taxon>Flavobacteriaceae</taxon>
        <taxon>Flavobacterium</taxon>
    </lineage>
</organism>
<proteinExistence type="inferred from homology"/>
<dbReference type="PANTHER" id="PTHR42732:SF1">
    <property type="entry name" value="BETA-MANNOSIDASE"/>
    <property type="match status" value="1"/>
</dbReference>
<comment type="caution">
    <text evidence="4">The sequence shown here is derived from an EMBL/GenBank/DDBJ whole genome shotgun (WGS) entry which is preliminary data.</text>
</comment>
<dbReference type="AlphaFoldDB" id="A0A0A2ME43"/>
<feature type="signal peptide" evidence="2">
    <location>
        <begin position="1"/>
        <end position="22"/>
    </location>
</feature>
<dbReference type="InterPro" id="IPR008979">
    <property type="entry name" value="Galactose-bd-like_sf"/>
</dbReference>
<dbReference type="PANTHER" id="PTHR42732">
    <property type="entry name" value="BETA-GALACTOSIDASE"/>
    <property type="match status" value="1"/>
</dbReference>
<dbReference type="SUPFAM" id="SSF49785">
    <property type="entry name" value="Galactose-binding domain-like"/>
    <property type="match status" value="1"/>
</dbReference>
<keyword evidence="5" id="KW-1185">Reference proteome</keyword>
<dbReference type="GO" id="GO:0005975">
    <property type="term" value="P:carbohydrate metabolic process"/>
    <property type="evidence" value="ECO:0007669"/>
    <property type="project" value="InterPro"/>
</dbReference>
<keyword evidence="2" id="KW-0732">Signal</keyword>
<dbReference type="STRING" id="1121898.GCA_000422725_01376"/>
<dbReference type="RefSeq" id="WP_026990264.1">
    <property type="nucleotide sequence ID" value="NZ_AUGP01000017.1"/>
</dbReference>
<comment type="similarity">
    <text evidence="1">Belongs to the glycosyl hydrolase 2 family.</text>
</comment>
<dbReference type="Gene3D" id="2.60.120.260">
    <property type="entry name" value="Galactose-binding domain-like"/>
    <property type="match status" value="1"/>
</dbReference>
<feature type="chain" id="PRO_5001991274" description="Glycosyl hydrolases family 2 sugar binding domain-containing protein" evidence="2">
    <location>
        <begin position="23"/>
        <end position="226"/>
    </location>
</feature>
<dbReference type="GO" id="GO:0004553">
    <property type="term" value="F:hydrolase activity, hydrolyzing O-glycosyl compounds"/>
    <property type="evidence" value="ECO:0007669"/>
    <property type="project" value="InterPro"/>
</dbReference>
<dbReference type="EMBL" id="JRLY01000031">
    <property type="protein sequence ID" value="KGO90962.1"/>
    <property type="molecule type" value="Genomic_DNA"/>
</dbReference>
<evidence type="ECO:0000256" key="1">
    <source>
        <dbReference type="ARBA" id="ARBA00007401"/>
    </source>
</evidence>
<reference evidence="4 5" key="1">
    <citation type="submission" date="2013-09" db="EMBL/GenBank/DDBJ databases">
        <authorList>
            <person name="Zeng Z."/>
            <person name="Chen C."/>
        </authorList>
    </citation>
    <scope>NUCLEOTIDE SEQUENCE [LARGE SCALE GENOMIC DNA]</scope>
    <source>
        <strain evidence="4 5">WB 4.1-42</strain>
    </source>
</reference>
<evidence type="ECO:0000259" key="3">
    <source>
        <dbReference type="Pfam" id="PF02837"/>
    </source>
</evidence>
<evidence type="ECO:0000313" key="4">
    <source>
        <dbReference type="EMBL" id="KGO90962.1"/>
    </source>
</evidence>
<gene>
    <name evidence="4" type="ORF">Q766_20445</name>
</gene>
<name>A0A0A2ME43_9FLAO</name>
<dbReference type="Proteomes" id="UP000030111">
    <property type="component" value="Unassembled WGS sequence"/>
</dbReference>
<accession>A0A0A2ME43</accession>
<dbReference type="InterPro" id="IPR051913">
    <property type="entry name" value="GH2_Domain-Containing"/>
</dbReference>
<sequence length="226" mass="25449">MRHIKLLITSVVFIITSICSYAQNLKTNLRDQPFDNNWKFFLADDAKAATSNFTDSSWRDVNLAYDWSIEGNFSPSNPTGNDGGYLPAGIGWYRKTFVIPADWTNKSISIYFGGVYMSSEVFINGKSLGVYPYGCSSFSYELTPYLNYGKENTIAVRVDNSQQKNCRWYSGSGIYRHVWITATNNVHIARWDTAITAPKVTAKEATVEVTTILPLGMLAMYSYVLL</sequence>
<dbReference type="OrthoDB" id="9801077at2"/>
<dbReference type="InterPro" id="IPR006104">
    <property type="entry name" value="Glyco_hydro_2_N"/>
</dbReference>
<feature type="domain" description="Glycosyl hydrolases family 2 sugar binding" evidence="3">
    <location>
        <begin position="64"/>
        <end position="180"/>
    </location>
</feature>
<evidence type="ECO:0000313" key="5">
    <source>
        <dbReference type="Proteomes" id="UP000030111"/>
    </source>
</evidence>
<dbReference type="Pfam" id="PF02837">
    <property type="entry name" value="Glyco_hydro_2_N"/>
    <property type="match status" value="1"/>
</dbReference>
<protein>
    <recommendedName>
        <fullName evidence="3">Glycosyl hydrolases family 2 sugar binding domain-containing protein</fullName>
    </recommendedName>
</protein>
<evidence type="ECO:0000256" key="2">
    <source>
        <dbReference type="SAM" id="SignalP"/>
    </source>
</evidence>